<dbReference type="OrthoDB" id="9815354at2"/>
<comment type="caution">
    <text evidence="3">The sequence shown here is derived from an EMBL/GenBank/DDBJ whole genome shotgun (WGS) entry which is preliminary data.</text>
</comment>
<accession>A0A0L0JEG8</accession>
<feature type="domain" description="Transposase IS110-like N-terminal" evidence="1">
    <location>
        <begin position="9"/>
        <end position="158"/>
    </location>
</feature>
<organism evidence="3 4">
    <name type="scientific">Streptomyces acidiscabies</name>
    <dbReference type="NCBI Taxonomy" id="42234"/>
    <lineage>
        <taxon>Bacteria</taxon>
        <taxon>Bacillati</taxon>
        <taxon>Actinomycetota</taxon>
        <taxon>Actinomycetes</taxon>
        <taxon>Kitasatosporales</taxon>
        <taxon>Streptomycetaceae</taxon>
        <taxon>Streptomyces</taxon>
    </lineage>
</organism>
<dbReference type="InterPro" id="IPR002525">
    <property type="entry name" value="Transp_IS110-like_N"/>
</dbReference>
<dbReference type="RefSeq" id="WP_050375593.1">
    <property type="nucleotide sequence ID" value="NZ_KQ257835.1"/>
</dbReference>
<dbReference type="Pfam" id="PF02371">
    <property type="entry name" value="Transposase_20"/>
    <property type="match status" value="1"/>
</dbReference>
<dbReference type="GO" id="GO:0003677">
    <property type="term" value="F:DNA binding"/>
    <property type="evidence" value="ECO:0007669"/>
    <property type="project" value="InterPro"/>
</dbReference>
<evidence type="ECO:0000313" key="4">
    <source>
        <dbReference type="Proteomes" id="UP000037151"/>
    </source>
</evidence>
<dbReference type="NCBIfam" id="NF033542">
    <property type="entry name" value="transpos_IS110"/>
    <property type="match status" value="1"/>
</dbReference>
<dbReference type="GO" id="GO:0006313">
    <property type="term" value="P:DNA transposition"/>
    <property type="evidence" value="ECO:0007669"/>
    <property type="project" value="InterPro"/>
</dbReference>
<dbReference type="Pfam" id="PF01548">
    <property type="entry name" value="DEDD_Tnp_IS110"/>
    <property type="match status" value="1"/>
</dbReference>
<protein>
    <submittedName>
        <fullName evidence="3">Transposase</fullName>
    </submittedName>
</protein>
<evidence type="ECO:0000313" key="3">
    <source>
        <dbReference type="EMBL" id="KND23869.1"/>
    </source>
</evidence>
<name>A0A0L0JEG8_9ACTN</name>
<dbReference type="EMBL" id="JPPY01000256">
    <property type="protein sequence ID" value="KND23869.1"/>
    <property type="molecule type" value="Genomic_DNA"/>
</dbReference>
<dbReference type="GO" id="GO:0004803">
    <property type="term" value="F:transposase activity"/>
    <property type="evidence" value="ECO:0007669"/>
    <property type="project" value="InterPro"/>
</dbReference>
<gene>
    <name evidence="3" type="ORF">IQ63_43605</name>
</gene>
<evidence type="ECO:0000259" key="2">
    <source>
        <dbReference type="Pfam" id="PF02371"/>
    </source>
</evidence>
<dbReference type="PANTHER" id="PTHR33055:SF15">
    <property type="entry name" value="TRANSPOSASE-RELATED"/>
    <property type="match status" value="1"/>
</dbReference>
<dbReference type="AlphaFoldDB" id="A0A0L0JEG8"/>
<dbReference type="Proteomes" id="UP000037151">
    <property type="component" value="Unassembled WGS sequence"/>
</dbReference>
<evidence type="ECO:0000259" key="1">
    <source>
        <dbReference type="Pfam" id="PF01548"/>
    </source>
</evidence>
<dbReference type="PANTHER" id="PTHR33055">
    <property type="entry name" value="TRANSPOSASE FOR INSERTION SEQUENCE ELEMENT IS1111A"/>
    <property type="match status" value="1"/>
</dbReference>
<sequence length="414" mass="45565">MDVLHERCAGVDISKKDAKACVRTPSTRRRGTFTTETTTWGSTTNAVPALRDHLLAAEVTLVVIEATSDYWKPFYYLLADELNVILVNARQAKNLPGRKTDVSDAAWLAQLGAHGLLRASFVPGQPVRELRDLTRARTQPTREHGRTVQRLEKLLEDTGIKLSAVASDIMGVSGRAMLEALIHGERDPQTLAELARRKLRNKIPQLTEALTGRFRAHHAFLTRLHLDHYDQLTDAIGQLDARLEEAMAPFRPALDLLGTIPGINRAVAEVISAETGGDMSRFASARHLASWAGVCPGHHESAGRTKSTKVRPGNPYLKGALGIAALGAARTKETYLQARYKRLTVRRGPMRALVAVEHSVITAIWHMLTDNVPYQKLGGTYSTQRDPERSTRRAISTLNQLGHTVTLNPLESAA</sequence>
<dbReference type="InterPro" id="IPR003346">
    <property type="entry name" value="Transposase_20"/>
</dbReference>
<dbReference type="PATRIC" id="fig|42234.21.peg.8953"/>
<dbReference type="InterPro" id="IPR047650">
    <property type="entry name" value="Transpos_IS110"/>
</dbReference>
<proteinExistence type="predicted"/>
<feature type="domain" description="Transposase IS116/IS110/IS902 C-terminal" evidence="2">
    <location>
        <begin position="255"/>
        <end position="340"/>
    </location>
</feature>
<reference evidence="4" key="1">
    <citation type="submission" date="2014-07" db="EMBL/GenBank/DDBJ databases">
        <title>Genome sequencing of plant-pathogenic Streptomyces species.</title>
        <authorList>
            <person name="Harrison J."/>
            <person name="Sapp M."/>
            <person name="Thwaites R."/>
            <person name="Studholme D.J."/>
        </authorList>
    </citation>
    <scope>NUCLEOTIDE SEQUENCE [LARGE SCALE GENOMIC DNA]</scope>
    <source>
        <strain evidence="4">NCPPB 4445</strain>
    </source>
</reference>